<dbReference type="Proteomes" id="UP001175271">
    <property type="component" value="Unassembled WGS sequence"/>
</dbReference>
<proteinExistence type="predicted"/>
<organism evidence="1 2">
    <name type="scientific">Steinernema hermaphroditum</name>
    <dbReference type="NCBI Taxonomy" id="289476"/>
    <lineage>
        <taxon>Eukaryota</taxon>
        <taxon>Metazoa</taxon>
        <taxon>Ecdysozoa</taxon>
        <taxon>Nematoda</taxon>
        <taxon>Chromadorea</taxon>
        <taxon>Rhabditida</taxon>
        <taxon>Tylenchina</taxon>
        <taxon>Panagrolaimomorpha</taxon>
        <taxon>Strongyloidoidea</taxon>
        <taxon>Steinernematidae</taxon>
        <taxon>Steinernema</taxon>
    </lineage>
</organism>
<keyword evidence="2" id="KW-1185">Reference proteome</keyword>
<evidence type="ECO:0000313" key="1">
    <source>
        <dbReference type="EMBL" id="KAK0413275.1"/>
    </source>
</evidence>
<sequence>MNDVPFEFVDSVLYVLTQHTVKVVQKLCGYIGLSAASTLLGCYNHCYILKDGVLDREYCRYQFRTGDHEDLRTTKYLFSTNIHLAPGRRGGDRTPEINQDLFLQIASRKNQRSYFCFEINTSRIDKKWVQLLSSWPRLQELVIHVPIEGPIQELLAKVVRRGSVSLFQHSSRRIGPPARKLIVDLFLQPQFDILCSPSVLVLLEILRLWLDGKVSRGKDVELTQECADFAAIFDMAFALDPTSAFEKNYDSDSKVYCLTVNEGQGERKVLLVFDCDGKPESMDEKSYVKETRAMYFRFR</sequence>
<evidence type="ECO:0000313" key="2">
    <source>
        <dbReference type="Proteomes" id="UP001175271"/>
    </source>
</evidence>
<accession>A0AA39HW88</accession>
<dbReference type="EMBL" id="JAUCMV010000003">
    <property type="protein sequence ID" value="KAK0413275.1"/>
    <property type="molecule type" value="Genomic_DNA"/>
</dbReference>
<name>A0AA39HW88_9BILA</name>
<dbReference type="AlphaFoldDB" id="A0AA39HW88"/>
<protein>
    <submittedName>
        <fullName evidence="1">Uncharacterized protein</fullName>
    </submittedName>
</protein>
<reference evidence="1" key="1">
    <citation type="submission" date="2023-06" db="EMBL/GenBank/DDBJ databases">
        <title>Genomic analysis of the entomopathogenic nematode Steinernema hermaphroditum.</title>
        <authorList>
            <person name="Schwarz E.M."/>
            <person name="Heppert J.K."/>
            <person name="Baniya A."/>
            <person name="Schwartz H.T."/>
            <person name="Tan C.-H."/>
            <person name="Antoshechkin I."/>
            <person name="Sternberg P.W."/>
            <person name="Goodrich-Blair H."/>
            <person name="Dillman A.R."/>
        </authorList>
    </citation>
    <scope>NUCLEOTIDE SEQUENCE</scope>
    <source>
        <strain evidence="1">PS9179</strain>
        <tissue evidence="1">Whole animal</tissue>
    </source>
</reference>
<gene>
    <name evidence="1" type="ORF">QR680_006703</name>
</gene>
<comment type="caution">
    <text evidence="1">The sequence shown here is derived from an EMBL/GenBank/DDBJ whole genome shotgun (WGS) entry which is preliminary data.</text>
</comment>